<accession>Q2HAQ5</accession>
<dbReference type="Proteomes" id="UP000001056">
    <property type="component" value="Unassembled WGS sequence"/>
</dbReference>
<keyword evidence="2" id="KW-1185">Reference proteome</keyword>
<organism evidence="1 2">
    <name type="scientific">Chaetomium globosum (strain ATCC 6205 / CBS 148.51 / DSM 1962 / NBRC 6347 / NRRL 1970)</name>
    <name type="common">Soil fungus</name>
    <dbReference type="NCBI Taxonomy" id="306901"/>
    <lineage>
        <taxon>Eukaryota</taxon>
        <taxon>Fungi</taxon>
        <taxon>Dikarya</taxon>
        <taxon>Ascomycota</taxon>
        <taxon>Pezizomycotina</taxon>
        <taxon>Sordariomycetes</taxon>
        <taxon>Sordariomycetidae</taxon>
        <taxon>Sordariales</taxon>
        <taxon>Chaetomiaceae</taxon>
        <taxon>Chaetomium</taxon>
    </lineage>
</organism>
<dbReference type="RefSeq" id="XP_001229215.1">
    <property type="nucleotide sequence ID" value="XM_001229214.1"/>
</dbReference>
<dbReference type="InParanoid" id="Q2HAQ5"/>
<dbReference type="HOGENOM" id="CLU_1151677_0_0_1"/>
<evidence type="ECO:0000313" key="2">
    <source>
        <dbReference type="Proteomes" id="UP000001056"/>
    </source>
</evidence>
<gene>
    <name evidence="1" type="ORF">CHGG_02699</name>
</gene>
<dbReference type="AlphaFoldDB" id="Q2HAQ5"/>
<name>Q2HAQ5_CHAGB</name>
<dbReference type="EMBL" id="CH408030">
    <property type="protein sequence ID" value="EAQ90764.1"/>
    <property type="molecule type" value="Genomic_DNA"/>
</dbReference>
<dbReference type="GeneID" id="4389560"/>
<proteinExistence type="predicted"/>
<protein>
    <submittedName>
        <fullName evidence="1">Uncharacterized protein</fullName>
    </submittedName>
</protein>
<dbReference type="VEuPathDB" id="FungiDB:CHGG_02699"/>
<reference evidence="2" key="1">
    <citation type="journal article" date="2015" name="Genome Announc.">
        <title>Draft genome sequence of the cellulolytic fungus Chaetomium globosum.</title>
        <authorList>
            <person name="Cuomo C.A."/>
            <person name="Untereiner W.A."/>
            <person name="Ma L.-J."/>
            <person name="Grabherr M."/>
            <person name="Birren B.W."/>
        </authorList>
    </citation>
    <scope>NUCLEOTIDE SEQUENCE [LARGE SCALE GENOMIC DNA]</scope>
    <source>
        <strain evidence="2">ATCC 6205 / CBS 148.51 / DSM 1962 / NBRC 6347 / NRRL 1970</strain>
    </source>
</reference>
<sequence length="241" mass="26024">MEIHYNLLPCAVPALRHSGPWGRREGEGSPMPNLRQRDSILLSVLLREAPGLVMASSGNSSDDASGPSRAQAVHLPPLLQQLSSGLSELAISPSPPATEAATYDKDLAASEPVTDEEFPDDIIPGTVAEWQKLRCKNRRAVNRGQIIKNIQVETLYQWSSKGGGGGALRLAAALRDPRIKDALEPTGIKITDSEEAGDVFHSATVRREMKVLLTTDPFNDFKPYAHQGDDAATITEMCSTS</sequence>
<evidence type="ECO:0000313" key="1">
    <source>
        <dbReference type="EMBL" id="EAQ90764.1"/>
    </source>
</evidence>